<dbReference type="OrthoDB" id="3366024at2"/>
<dbReference type="PANTHER" id="PTHR43464:SF19">
    <property type="entry name" value="UBIQUINONE BIOSYNTHESIS O-METHYLTRANSFERASE, MITOCHONDRIAL"/>
    <property type="match status" value="1"/>
</dbReference>
<evidence type="ECO:0000256" key="1">
    <source>
        <dbReference type="ARBA" id="ARBA00022603"/>
    </source>
</evidence>
<evidence type="ECO:0000313" key="6">
    <source>
        <dbReference type="EMBL" id="SDO41539.1"/>
    </source>
</evidence>
<keyword evidence="2 6" id="KW-0808">Transferase</keyword>
<gene>
    <name evidence="6" type="ORF">SAMN05192558_10337</name>
</gene>
<feature type="region of interest" description="Disordered" evidence="4">
    <location>
        <begin position="1"/>
        <end position="22"/>
    </location>
</feature>
<dbReference type="STRING" id="504798.SAMN05421871_10216"/>
<reference evidence="7" key="1">
    <citation type="submission" date="2016-10" db="EMBL/GenBank/DDBJ databases">
        <authorList>
            <person name="Varghese N."/>
            <person name="Submissions S."/>
        </authorList>
    </citation>
    <scope>NUCLEOTIDE SEQUENCE [LARGE SCALE GENOMIC DNA]</scope>
    <source>
        <strain evidence="7">IBRC-M 10655</strain>
    </source>
</reference>
<organism evidence="6 7">
    <name type="scientific">Actinokineospora alba</name>
    <dbReference type="NCBI Taxonomy" id="504798"/>
    <lineage>
        <taxon>Bacteria</taxon>
        <taxon>Bacillati</taxon>
        <taxon>Actinomycetota</taxon>
        <taxon>Actinomycetes</taxon>
        <taxon>Pseudonocardiales</taxon>
        <taxon>Pseudonocardiaceae</taxon>
        <taxon>Actinokineospora</taxon>
    </lineage>
</organism>
<keyword evidence="7" id="KW-1185">Reference proteome</keyword>
<dbReference type="EMBL" id="FNJB01000003">
    <property type="protein sequence ID" value="SDO41539.1"/>
    <property type="molecule type" value="Genomic_DNA"/>
</dbReference>
<dbReference type="Gene3D" id="3.40.50.150">
    <property type="entry name" value="Vaccinia Virus protein VP39"/>
    <property type="match status" value="1"/>
</dbReference>
<dbReference type="InterPro" id="IPR041698">
    <property type="entry name" value="Methyltransf_25"/>
</dbReference>
<evidence type="ECO:0000256" key="2">
    <source>
        <dbReference type="ARBA" id="ARBA00022679"/>
    </source>
</evidence>
<keyword evidence="1 6" id="KW-0489">Methyltransferase</keyword>
<accession>A0A1H0JDK6</accession>
<dbReference type="CDD" id="cd02440">
    <property type="entry name" value="AdoMet_MTases"/>
    <property type="match status" value="1"/>
</dbReference>
<name>A0A1H0JDK6_9PSEU</name>
<dbReference type="AlphaFoldDB" id="A0A1H0JDK6"/>
<proteinExistence type="predicted"/>
<keyword evidence="3" id="KW-0949">S-adenosyl-L-methionine</keyword>
<evidence type="ECO:0000313" key="7">
    <source>
        <dbReference type="Proteomes" id="UP000199651"/>
    </source>
</evidence>
<dbReference type="InterPro" id="IPR029063">
    <property type="entry name" value="SAM-dependent_MTases_sf"/>
</dbReference>
<dbReference type="RefSeq" id="WP_091371537.1">
    <property type="nucleotide sequence ID" value="NZ_FNDV01000002.1"/>
</dbReference>
<evidence type="ECO:0000259" key="5">
    <source>
        <dbReference type="Pfam" id="PF13649"/>
    </source>
</evidence>
<dbReference type="Proteomes" id="UP000199651">
    <property type="component" value="Unassembled WGS sequence"/>
</dbReference>
<sequence>MTVQGVEFLPDSRRDWQDSPAARRRHAVTEANLTRHLDGPQRVLDAAGGTGHDAVRLALRGHDVTVLDPAGAMLTAAMACADDHGVADRVHVVQAMAEDAPELFGPHDFDVVLCHNLLQFAEDRVGLLRALTAPLREGGLLSVVGPASGALFVCPASDVLDDLRAAGAEVLAHYGVDVQSGHPLSYFQIIARNV</sequence>
<dbReference type="Pfam" id="PF13649">
    <property type="entry name" value="Methyltransf_25"/>
    <property type="match status" value="1"/>
</dbReference>
<dbReference type="PANTHER" id="PTHR43464">
    <property type="entry name" value="METHYLTRANSFERASE"/>
    <property type="match status" value="1"/>
</dbReference>
<dbReference type="SUPFAM" id="SSF53335">
    <property type="entry name" value="S-adenosyl-L-methionine-dependent methyltransferases"/>
    <property type="match status" value="1"/>
</dbReference>
<feature type="domain" description="Methyltransferase" evidence="5">
    <location>
        <begin position="43"/>
        <end position="139"/>
    </location>
</feature>
<protein>
    <submittedName>
        <fullName evidence="6">Methyltransferase domain-containing protein</fullName>
    </submittedName>
</protein>
<dbReference type="GO" id="GO:0032259">
    <property type="term" value="P:methylation"/>
    <property type="evidence" value="ECO:0007669"/>
    <property type="project" value="UniProtKB-KW"/>
</dbReference>
<evidence type="ECO:0000256" key="4">
    <source>
        <dbReference type="SAM" id="MobiDB-lite"/>
    </source>
</evidence>
<evidence type="ECO:0000256" key="3">
    <source>
        <dbReference type="ARBA" id="ARBA00022691"/>
    </source>
</evidence>
<dbReference type="GO" id="GO:0008168">
    <property type="term" value="F:methyltransferase activity"/>
    <property type="evidence" value="ECO:0007669"/>
    <property type="project" value="UniProtKB-KW"/>
</dbReference>